<organism evidence="6 7">
    <name type="scientific">Cryphonectria parasitica (strain ATCC 38755 / EP155)</name>
    <dbReference type="NCBI Taxonomy" id="660469"/>
    <lineage>
        <taxon>Eukaryota</taxon>
        <taxon>Fungi</taxon>
        <taxon>Dikarya</taxon>
        <taxon>Ascomycota</taxon>
        <taxon>Pezizomycotina</taxon>
        <taxon>Sordariomycetes</taxon>
        <taxon>Sordariomycetidae</taxon>
        <taxon>Diaporthales</taxon>
        <taxon>Cryphonectriaceae</taxon>
        <taxon>Cryphonectria-Endothia species complex</taxon>
        <taxon>Cryphonectria</taxon>
    </lineage>
</organism>
<dbReference type="Gene3D" id="3.30.70.2450">
    <property type="match status" value="1"/>
</dbReference>
<evidence type="ECO:0000313" key="7">
    <source>
        <dbReference type="Proteomes" id="UP000803844"/>
    </source>
</evidence>
<dbReference type="Proteomes" id="UP000803844">
    <property type="component" value="Unassembled WGS sequence"/>
</dbReference>
<dbReference type="GeneID" id="63842689"/>
<dbReference type="EMBL" id="MU032350">
    <property type="protein sequence ID" value="KAF3762687.1"/>
    <property type="molecule type" value="Genomic_DNA"/>
</dbReference>
<evidence type="ECO:0000256" key="4">
    <source>
        <dbReference type="ARBA" id="ARBA00023002"/>
    </source>
</evidence>
<accession>A0A9P4XXN8</accession>
<dbReference type="InterPro" id="IPR050641">
    <property type="entry name" value="RIFMO-like"/>
</dbReference>
<proteinExistence type="predicted"/>
<evidence type="ECO:0000256" key="3">
    <source>
        <dbReference type="ARBA" id="ARBA00022827"/>
    </source>
</evidence>
<dbReference type="PRINTS" id="PR00420">
    <property type="entry name" value="RNGMNOXGNASE"/>
</dbReference>
<dbReference type="Pfam" id="PF01494">
    <property type="entry name" value="FAD_binding_3"/>
    <property type="match status" value="1"/>
</dbReference>
<dbReference type="GO" id="GO:0071949">
    <property type="term" value="F:FAD binding"/>
    <property type="evidence" value="ECO:0007669"/>
    <property type="project" value="InterPro"/>
</dbReference>
<keyword evidence="2" id="KW-0285">Flavoprotein</keyword>
<evidence type="ECO:0000313" key="6">
    <source>
        <dbReference type="EMBL" id="KAF3762687.1"/>
    </source>
</evidence>
<dbReference type="SUPFAM" id="SSF51905">
    <property type="entry name" value="FAD/NAD(P)-binding domain"/>
    <property type="match status" value="1"/>
</dbReference>
<gene>
    <name evidence="6" type="ORF">M406DRAFT_72668</name>
</gene>
<reference evidence="6" key="1">
    <citation type="journal article" date="2020" name="Phytopathology">
        <title>Genome sequence of the chestnut blight fungus Cryphonectria parasitica EP155: A fundamental resource for an archetypical invasive plant pathogen.</title>
        <authorList>
            <person name="Crouch J.A."/>
            <person name="Dawe A."/>
            <person name="Aerts A."/>
            <person name="Barry K."/>
            <person name="Churchill A.C.L."/>
            <person name="Grimwood J."/>
            <person name="Hillman B."/>
            <person name="Milgroom M.G."/>
            <person name="Pangilinan J."/>
            <person name="Smith M."/>
            <person name="Salamov A."/>
            <person name="Schmutz J."/>
            <person name="Yadav J."/>
            <person name="Grigoriev I.V."/>
            <person name="Nuss D."/>
        </authorList>
    </citation>
    <scope>NUCLEOTIDE SEQUENCE</scope>
    <source>
        <strain evidence="6">EP155</strain>
    </source>
</reference>
<dbReference type="AlphaFoldDB" id="A0A9P4XXN8"/>
<evidence type="ECO:0000259" key="5">
    <source>
        <dbReference type="Pfam" id="PF01494"/>
    </source>
</evidence>
<feature type="domain" description="FAD-binding" evidence="5">
    <location>
        <begin position="5"/>
        <end position="363"/>
    </location>
</feature>
<sequence length="461" mass="50488">MTSPQVLIVGAGPVGLTTALALHQAGVPASAILVADVRPSRDLTHNWSKGLTFSASSLEIFRTLGIATRFLEDATAVPNAHFGALRRLLDLNYDVLGTKYPFNCTFPQVKTEAVLIKRCEEVGIPFAWGRKFVGLEQKADVVSAIFERHGSDNNDDNGDNDVETVETSWLVGCDGTHSAVRKAARISWPGTQATRYGWLADCTVQDKTPGIRTAMVQGEKMLMQTISPGVVRYMGLIPPSAATDPVQRPAPPDKDLIRKWADRCFGTDYGLQDVGWSSVTGNGMYHADTYRWGRIFLAGDAAHQLFPAGGQGMNTGLLDAANLAWKLAAVVGGGISGQEEVVERVLDSYTRERRPAVQAVIKNIKVQMALFFATTEQEQAMVDFVTEAFDQPTFNRLWARRVTGFDDPTEPYHLGDEGPQTRHRLVGTRLTHVSDEHAPDILEAARKNVFVLAFVYLITST</sequence>
<dbReference type="PANTHER" id="PTHR43004">
    <property type="entry name" value="TRK SYSTEM POTASSIUM UPTAKE PROTEIN"/>
    <property type="match status" value="1"/>
</dbReference>
<dbReference type="Gene3D" id="3.50.50.60">
    <property type="entry name" value="FAD/NAD(P)-binding domain"/>
    <property type="match status" value="1"/>
</dbReference>
<dbReference type="InterPro" id="IPR002938">
    <property type="entry name" value="FAD-bd"/>
</dbReference>
<dbReference type="RefSeq" id="XP_040773666.1">
    <property type="nucleotide sequence ID" value="XM_040925560.1"/>
</dbReference>
<dbReference type="InterPro" id="IPR036188">
    <property type="entry name" value="FAD/NAD-bd_sf"/>
</dbReference>
<dbReference type="PANTHER" id="PTHR43004:SF19">
    <property type="entry name" value="BINDING MONOOXYGENASE, PUTATIVE (JCVI)-RELATED"/>
    <property type="match status" value="1"/>
</dbReference>
<evidence type="ECO:0000256" key="1">
    <source>
        <dbReference type="ARBA" id="ARBA00001974"/>
    </source>
</evidence>
<keyword evidence="4" id="KW-0560">Oxidoreductase</keyword>
<evidence type="ECO:0000256" key="2">
    <source>
        <dbReference type="ARBA" id="ARBA00022630"/>
    </source>
</evidence>
<keyword evidence="7" id="KW-1185">Reference proteome</keyword>
<name>A0A9P4XXN8_CRYP1</name>
<dbReference type="OrthoDB" id="1716816at2759"/>
<keyword evidence="3" id="KW-0274">FAD</keyword>
<comment type="cofactor">
    <cofactor evidence="1">
        <name>FAD</name>
        <dbReference type="ChEBI" id="CHEBI:57692"/>
    </cofactor>
</comment>
<comment type="caution">
    <text evidence="6">The sequence shown here is derived from an EMBL/GenBank/DDBJ whole genome shotgun (WGS) entry which is preliminary data.</text>
</comment>
<protein>
    <recommendedName>
        <fullName evidence="5">FAD-binding domain-containing protein</fullName>
    </recommendedName>
</protein>
<dbReference type="GO" id="GO:0016709">
    <property type="term" value="F:oxidoreductase activity, acting on paired donors, with incorporation or reduction of molecular oxygen, NAD(P)H as one donor, and incorporation of one atom of oxygen"/>
    <property type="evidence" value="ECO:0007669"/>
    <property type="project" value="UniProtKB-ARBA"/>
</dbReference>